<dbReference type="AlphaFoldDB" id="G2YE29"/>
<evidence type="ECO:0000313" key="1">
    <source>
        <dbReference type="EMBL" id="CCD50027.1"/>
    </source>
</evidence>
<dbReference type="Proteomes" id="UP000008177">
    <property type="component" value="Unplaced contigs"/>
</dbReference>
<organism evidence="1 2">
    <name type="scientific">Botryotinia fuckeliana (strain T4)</name>
    <name type="common">Noble rot fungus</name>
    <name type="synonym">Botrytis cinerea</name>
    <dbReference type="NCBI Taxonomy" id="999810"/>
    <lineage>
        <taxon>Eukaryota</taxon>
        <taxon>Fungi</taxon>
        <taxon>Dikarya</taxon>
        <taxon>Ascomycota</taxon>
        <taxon>Pezizomycotina</taxon>
        <taxon>Leotiomycetes</taxon>
        <taxon>Helotiales</taxon>
        <taxon>Sclerotiniaceae</taxon>
        <taxon>Botrytis</taxon>
    </lineage>
</organism>
<dbReference type="HOGENOM" id="CLU_3142883_0_0_1"/>
<accession>G2YE29</accession>
<proteinExistence type="predicted"/>
<dbReference type="EMBL" id="FQ790322">
    <property type="protein sequence ID" value="CCD50027.1"/>
    <property type="molecule type" value="Genomic_DNA"/>
</dbReference>
<evidence type="ECO:0000313" key="2">
    <source>
        <dbReference type="Proteomes" id="UP000008177"/>
    </source>
</evidence>
<reference evidence="2" key="1">
    <citation type="journal article" date="2011" name="PLoS Genet.">
        <title>Genomic analysis of the necrotrophic fungal pathogens Sclerotinia sclerotiorum and Botrytis cinerea.</title>
        <authorList>
            <person name="Amselem J."/>
            <person name="Cuomo C.A."/>
            <person name="van Kan J.A."/>
            <person name="Viaud M."/>
            <person name="Benito E.P."/>
            <person name="Couloux A."/>
            <person name="Coutinho P.M."/>
            <person name="de Vries R.P."/>
            <person name="Dyer P.S."/>
            <person name="Fillinger S."/>
            <person name="Fournier E."/>
            <person name="Gout L."/>
            <person name="Hahn M."/>
            <person name="Kohn L."/>
            <person name="Lapalu N."/>
            <person name="Plummer K.M."/>
            <person name="Pradier J.M."/>
            <person name="Quevillon E."/>
            <person name="Sharon A."/>
            <person name="Simon A."/>
            <person name="ten Have A."/>
            <person name="Tudzynski B."/>
            <person name="Tudzynski P."/>
            <person name="Wincker P."/>
            <person name="Andrew M."/>
            <person name="Anthouard V."/>
            <person name="Beever R.E."/>
            <person name="Beffa R."/>
            <person name="Benoit I."/>
            <person name="Bouzid O."/>
            <person name="Brault B."/>
            <person name="Chen Z."/>
            <person name="Choquer M."/>
            <person name="Collemare J."/>
            <person name="Cotton P."/>
            <person name="Danchin E.G."/>
            <person name="Da Silva C."/>
            <person name="Gautier A."/>
            <person name="Giraud C."/>
            <person name="Giraud T."/>
            <person name="Gonzalez C."/>
            <person name="Grossetete S."/>
            <person name="Guldener U."/>
            <person name="Henrissat B."/>
            <person name="Howlett B.J."/>
            <person name="Kodira C."/>
            <person name="Kretschmer M."/>
            <person name="Lappartient A."/>
            <person name="Leroch M."/>
            <person name="Levis C."/>
            <person name="Mauceli E."/>
            <person name="Neuveglise C."/>
            <person name="Oeser B."/>
            <person name="Pearson M."/>
            <person name="Poulain J."/>
            <person name="Poussereau N."/>
            <person name="Quesneville H."/>
            <person name="Rascle C."/>
            <person name="Schumacher J."/>
            <person name="Segurens B."/>
            <person name="Sexton A."/>
            <person name="Silva E."/>
            <person name="Sirven C."/>
            <person name="Soanes D.M."/>
            <person name="Talbot N.J."/>
            <person name="Templeton M."/>
            <person name="Yandava C."/>
            <person name="Yarden O."/>
            <person name="Zeng Q."/>
            <person name="Rollins J.A."/>
            <person name="Lebrun M.H."/>
            <person name="Dickman M."/>
        </authorList>
    </citation>
    <scope>NUCLEOTIDE SEQUENCE [LARGE SCALE GENOMIC DNA]</scope>
    <source>
        <strain evidence="2">T4</strain>
    </source>
</reference>
<name>G2YE29_BOTF4</name>
<dbReference type="InParanoid" id="G2YE29"/>
<protein>
    <submittedName>
        <fullName evidence="1">Uncharacterized protein</fullName>
    </submittedName>
</protein>
<gene>
    <name evidence="1" type="ORF">BofuT4_uP092990.1</name>
</gene>
<sequence length="49" mass="5661">MYTTYPLYYTGVECGTSVVEQGSWHRANLHYGKDLDQQALEQMSGKQYI</sequence>